<feature type="transmembrane region" description="Helical" evidence="2">
    <location>
        <begin position="146"/>
        <end position="166"/>
    </location>
</feature>
<feature type="transmembrane region" description="Helical" evidence="2">
    <location>
        <begin position="6"/>
        <end position="25"/>
    </location>
</feature>
<feature type="transmembrane region" description="Helical" evidence="2">
    <location>
        <begin position="117"/>
        <end position="134"/>
    </location>
</feature>
<feature type="transmembrane region" description="Helical" evidence="2">
    <location>
        <begin position="55"/>
        <end position="76"/>
    </location>
</feature>
<dbReference type="Pfam" id="PF00892">
    <property type="entry name" value="EamA"/>
    <property type="match status" value="1"/>
</dbReference>
<evidence type="ECO:0000256" key="2">
    <source>
        <dbReference type="SAM" id="Phobius"/>
    </source>
</evidence>
<comment type="caution">
    <text evidence="4">The sequence shown here is derived from an EMBL/GenBank/DDBJ whole genome shotgun (WGS) entry which is preliminary data.</text>
</comment>
<accession>A0ABU4VNY1</accession>
<dbReference type="InterPro" id="IPR000620">
    <property type="entry name" value="EamA_dom"/>
</dbReference>
<feature type="transmembrane region" description="Helical" evidence="2">
    <location>
        <begin position="32"/>
        <end position="49"/>
    </location>
</feature>
<organism evidence="4 5">
    <name type="scientific">Patulibacter brassicae</name>
    <dbReference type="NCBI Taxonomy" id="1705717"/>
    <lineage>
        <taxon>Bacteria</taxon>
        <taxon>Bacillati</taxon>
        <taxon>Actinomycetota</taxon>
        <taxon>Thermoleophilia</taxon>
        <taxon>Solirubrobacterales</taxon>
        <taxon>Patulibacteraceae</taxon>
        <taxon>Patulibacter</taxon>
    </lineage>
</organism>
<comment type="similarity">
    <text evidence="1">Belongs to the EamA transporter family.</text>
</comment>
<protein>
    <submittedName>
        <fullName evidence="4">EamA family transporter</fullName>
    </submittedName>
</protein>
<dbReference type="Proteomes" id="UP001277761">
    <property type="component" value="Unassembled WGS sequence"/>
</dbReference>
<keyword evidence="5" id="KW-1185">Reference proteome</keyword>
<evidence type="ECO:0000259" key="3">
    <source>
        <dbReference type="Pfam" id="PF00892"/>
    </source>
</evidence>
<evidence type="ECO:0000256" key="1">
    <source>
        <dbReference type="ARBA" id="ARBA00007362"/>
    </source>
</evidence>
<proteinExistence type="inferred from homology"/>
<gene>
    <name evidence="4" type="ORF">SK069_18345</name>
</gene>
<dbReference type="EMBL" id="JAXAVX010000016">
    <property type="protein sequence ID" value="MDX8153564.1"/>
    <property type="molecule type" value="Genomic_DNA"/>
</dbReference>
<keyword evidence="2" id="KW-1133">Transmembrane helix</keyword>
<reference evidence="4 5" key="1">
    <citation type="submission" date="2023-11" db="EMBL/GenBank/DDBJ databases">
        <authorList>
            <person name="Xu M."/>
            <person name="Jiang T."/>
        </authorList>
    </citation>
    <scope>NUCLEOTIDE SEQUENCE [LARGE SCALE GENOMIC DNA]</scope>
    <source>
        <strain evidence="4 5">SD</strain>
    </source>
</reference>
<keyword evidence="2" id="KW-0812">Transmembrane</keyword>
<feature type="transmembrane region" description="Helical" evidence="2">
    <location>
        <begin position="88"/>
        <end position="105"/>
    </location>
</feature>
<sequence>MDRVDLGVAVAIEFLGPLTVGAALARRPADRLWVLLAAAGVLALTEPWSSGGADLVGVGWLLGAAACWGAYIPLGARASTALPGLQPVALAMLVALLVALVPGVVQGGDALLRGDVLLVGLVAATAGSAIPYALEQLALRDIAPGVFGVLMAIEPGVAMLAGLAVLHQEPRLLGLAGLVLVTAAGVGATRASVRAARAVAAGPQP</sequence>
<feature type="domain" description="EamA" evidence="3">
    <location>
        <begin position="56"/>
        <end position="184"/>
    </location>
</feature>
<keyword evidence="2" id="KW-0472">Membrane</keyword>
<evidence type="ECO:0000313" key="5">
    <source>
        <dbReference type="Proteomes" id="UP001277761"/>
    </source>
</evidence>
<dbReference type="RefSeq" id="WP_319955714.1">
    <property type="nucleotide sequence ID" value="NZ_JAXAVX010000016.1"/>
</dbReference>
<evidence type="ECO:0000313" key="4">
    <source>
        <dbReference type="EMBL" id="MDX8153564.1"/>
    </source>
</evidence>
<feature type="transmembrane region" description="Helical" evidence="2">
    <location>
        <begin position="172"/>
        <end position="189"/>
    </location>
</feature>
<name>A0ABU4VNY1_9ACTN</name>